<dbReference type="EMBL" id="CP071247">
    <property type="protein sequence ID" value="QSP93594.1"/>
    <property type="molecule type" value="Genomic_DNA"/>
</dbReference>
<organism evidence="2 3">
    <name type="scientific">Marinobacter salinisoli</name>
    <dbReference type="NCBI Taxonomy" id="2769486"/>
    <lineage>
        <taxon>Bacteria</taxon>
        <taxon>Pseudomonadati</taxon>
        <taxon>Pseudomonadota</taxon>
        <taxon>Gammaproteobacteria</taxon>
        <taxon>Pseudomonadales</taxon>
        <taxon>Marinobacteraceae</taxon>
        <taxon>Marinobacter</taxon>
    </lineage>
</organism>
<accession>A0ABX7MN29</accession>
<keyword evidence="1" id="KW-0472">Membrane</keyword>
<dbReference type="Proteomes" id="UP000663555">
    <property type="component" value="Chromosome"/>
</dbReference>
<evidence type="ECO:0000313" key="3">
    <source>
        <dbReference type="Proteomes" id="UP000663555"/>
    </source>
</evidence>
<keyword evidence="3" id="KW-1185">Reference proteome</keyword>
<evidence type="ECO:0000256" key="1">
    <source>
        <dbReference type="SAM" id="Phobius"/>
    </source>
</evidence>
<gene>
    <name evidence="2" type="ORF">LPB19_10235</name>
</gene>
<proteinExistence type="predicted"/>
<dbReference type="RefSeq" id="WP_206642817.1">
    <property type="nucleotide sequence ID" value="NZ_CP071247.1"/>
</dbReference>
<reference evidence="2 3" key="1">
    <citation type="submission" date="2021-03" db="EMBL/GenBank/DDBJ databases">
        <title>Genome sequencing of Marinobacter sp. LPB0319.</title>
        <authorList>
            <person name="Kim J."/>
        </authorList>
    </citation>
    <scope>NUCLEOTIDE SEQUENCE [LARGE SCALE GENOMIC DNA]</scope>
    <source>
        <strain evidence="2 3">LPB0319</strain>
    </source>
</reference>
<protein>
    <submittedName>
        <fullName evidence="2">Uncharacterized protein</fullName>
    </submittedName>
</protein>
<sequence length="257" mass="29707">MSTTTIVFILAAVVTASIVIIVIAQMRERARIERARKITAHENAYNRAHRLLAEIPGQYLNTDLKLILVNQMEYACRQLGGLKSDLPVQRWLESTLRLKHQVLENEDHRKPVKIDSPERASQVKELLQNLFNLIESTHKSGQIDSATAKKNLKYVLFLVHKTHADLHVFQARDFVKQNQIRKAIHAYHLASTELGKSRDNPRALRAIKSFRTRIKELESLNAEGKETANSELQAKLDREWDNFLHDNEWKKRADYDS</sequence>
<keyword evidence="1" id="KW-1133">Transmembrane helix</keyword>
<name>A0ABX7MN29_9GAMM</name>
<keyword evidence="1" id="KW-0812">Transmembrane</keyword>
<feature type="transmembrane region" description="Helical" evidence="1">
    <location>
        <begin position="6"/>
        <end position="24"/>
    </location>
</feature>
<evidence type="ECO:0000313" key="2">
    <source>
        <dbReference type="EMBL" id="QSP93594.1"/>
    </source>
</evidence>